<reference evidence="3 4" key="1">
    <citation type="submission" date="2020-03" db="EMBL/GenBank/DDBJ databases">
        <title>Genomic Encyclopedia of Type Strains, Phase IV (KMG-IV): sequencing the most valuable type-strain genomes for metagenomic binning, comparative biology and taxonomic classification.</title>
        <authorList>
            <person name="Goeker M."/>
        </authorList>
    </citation>
    <scope>NUCLEOTIDE SEQUENCE [LARGE SCALE GENOMIC DNA]</scope>
    <source>
        <strain evidence="3 4">DSM 19867</strain>
    </source>
</reference>
<protein>
    <submittedName>
        <fullName evidence="3">Rod binding domain-containing protein</fullName>
    </submittedName>
</protein>
<dbReference type="RefSeq" id="WP_208414263.1">
    <property type="nucleotide sequence ID" value="NZ_BAAADC010000001.1"/>
</dbReference>
<accession>A0A846MYJ6</accession>
<dbReference type="Proteomes" id="UP000570514">
    <property type="component" value="Unassembled WGS sequence"/>
</dbReference>
<evidence type="ECO:0000313" key="4">
    <source>
        <dbReference type="Proteomes" id="UP000570514"/>
    </source>
</evidence>
<evidence type="ECO:0000256" key="1">
    <source>
        <dbReference type="SAM" id="MobiDB-lite"/>
    </source>
</evidence>
<dbReference type="AlphaFoldDB" id="A0A846MYJ6"/>
<sequence>MDISAPATTAQLGGAVKAPAATKDTARAQKAAQDFEGVFLTQMLGQMFSGLSTDGPFGGGQGEAMFRSLMLDEYGKQLSKQGGIGLAPHITAELLKHQEASTSGQAAPTQGATP</sequence>
<proteinExistence type="predicted"/>
<keyword evidence="4" id="KW-1185">Reference proteome</keyword>
<organism evidence="3 4">
    <name type="scientific">Rhizomicrobium palustre</name>
    <dbReference type="NCBI Taxonomy" id="189966"/>
    <lineage>
        <taxon>Bacteria</taxon>
        <taxon>Pseudomonadati</taxon>
        <taxon>Pseudomonadota</taxon>
        <taxon>Alphaproteobacteria</taxon>
        <taxon>Micropepsales</taxon>
        <taxon>Micropepsaceae</taxon>
        <taxon>Rhizomicrobium</taxon>
    </lineage>
</organism>
<gene>
    <name evidence="3" type="ORF">FHS83_001378</name>
</gene>
<feature type="compositionally biased region" description="Polar residues" evidence="1">
    <location>
        <begin position="1"/>
        <end position="11"/>
    </location>
</feature>
<evidence type="ECO:0000313" key="3">
    <source>
        <dbReference type="EMBL" id="NIK88060.1"/>
    </source>
</evidence>
<name>A0A846MYJ6_9PROT</name>
<dbReference type="InterPro" id="IPR019301">
    <property type="entry name" value="Flagellar_prot_FlgJ_N"/>
</dbReference>
<dbReference type="EMBL" id="JAASRM010000001">
    <property type="protein sequence ID" value="NIK88060.1"/>
    <property type="molecule type" value="Genomic_DNA"/>
</dbReference>
<dbReference type="Pfam" id="PF10135">
    <property type="entry name" value="Rod-binding"/>
    <property type="match status" value="1"/>
</dbReference>
<feature type="region of interest" description="Disordered" evidence="1">
    <location>
        <begin position="1"/>
        <end position="21"/>
    </location>
</feature>
<comment type="caution">
    <text evidence="3">The sequence shown here is derived from an EMBL/GenBank/DDBJ whole genome shotgun (WGS) entry which is preliminary data.</text>
</comment>
<evidence type="ECO:0000259" key="2">
    <source>
        <dbReference type="Pfam" id="PF10135"/>
    </source>
</evidence>
<feature type="domain" description="Flagellar protein FlgJ N-terminal" evidence="2">
    <location>
        <begin position="46"/>
        <end position="90"/>
    </location>
</feature>